<organism evidence="2">
    <name type="scientific">Sipha flava</name>
    <name type="common">yellow sugarcane aphid</name>
    <dbReference type="NCBI Taxonomy" id="143950"/>
    <lineage>
        <taxon>Eukaryota</taxon>
        <taxon>Metazoa</taxon>
        <taxon>Ecdysozoa</taxon>
        <taxon>Arthropoda</taxon>
        <taxon>Hexapoda</taxon>
        <taxon>Insecta</taxon>
        <taxon>Pterygota</taxon>
        <taxon>Neoptera</taxon>
        <taxon>Paraneoptera</taxon>
        <taxon>Hemiptera</taxon>
        <taxon>Sternorrhyncha</taxon>
        <taxon>Aphidomorpha</taxon>
        <taxon>Aphidoidea</taxon>
        <taxon>Aphididae</taxon>
        <taxon>Sipha</taxon>
    </lineage>
</organism>
<gene>
    <name evidence="2" type="ORF">g.73776</name>
</gene>
<dbReference type="InterPro" id="IPR036397">
    <property type="entry name" value="RNaseH_sf"/>
</dbReference>
<dbReference type="Gene3D" id="3.30.420.10">
    <property type="entry name" value="Ribonuclease H-like superfamily/Ribonuclease H"/>
    <property type="match status" value="1"/>
</dbReference>
<dbReference type="AlphaFoldDB" id="A0A2S2QK82"/>
<accession>A0A2S2QK82</accession>
<feature type="domain" description="RNase H type-1" evidence="1">
    <location>
        <begin position="1"/>
        <end position="125"/>
    </location>
</feature>
<dbReference type="PROSITE" id="PS50879">
    <property type="entry name" value="RNASE_H_1"/>
    <property type="match status" value="1"/>
</dbReference>
<dbReference type="GO" id="GO:0004523">
    <property type="term" value="F:RNA-DNA hybrid ribonuclease activity"/>
    <property type="evidence" value="ECO:0007669"/>
    <property type="project" value="InterPro"/>
</dbReference>
<name>A0A2S2QK82_9HEMI</name>
<protein>
    <recommendedName>
        <fullName evidence="1">RNase H type-1 domain-containing protein</fullName>
    </recommendedName>
</protein>
<evidence type="ECO:0000313" key="2">
    <source>
        <dbReference type="EMBL" id="MBY77940.1"/>
    </source>
</evidence>
<dbReference type="OrthoDB" id="6625885at2759"/>
<dbReference type="CDD" id="cd09276">
    <property type="entry name" value="Rnase_HI_RT_non_LTR"/>
    <property type="match status" value="1"/>
</dbReference>
<dbReference type="SUPFAM" id="SSF53098">
    <property type="entry name" value="Ribonuclease H-like"/>
    <property type="match status" value="1"/>
</dbReference>
<dbReference type="InterPro" id="IPR012337">
    <property type="entry name" value="RNaseH-like_sf"/>
</dbReference>
<evidence type="ECO:0000259" key="1">
    <source>
        <dbReference type="PROSITE" id="PS50879"/>
    </source>
</evidence>
<proteinExistence type="predicted"/>
<dbReference type="InterPro" id="IPR002156">
    <property type="entry name" value="RNaseH_domain"/>
</dbReference>
<dbReference type="EMBL" id="GGMS01008737">
    <property type="protein sequence ID" value="MBY77940.1"/>
    <property type="molecule type" value="Transcribed_RNA"/>
</dbReference>
<sequence length="147" mass="16160">MDGSVAKLSAGYSFFIPSLYIKYSNNVPLFASFFTTECLAILVALHTIKTLNTCYFVIVSDSQSCLMALNTSPLASPVFYLILQIRSILLSRSSLGYTINLLWVPSHTRILGKEIADALAISCYTIASPLQSKFPAPILHPISRHTL</sequence>
<reference evidence="2" key="1">
    <citation type="submission" date="2018-04" db="EMBL/GenBank/DDBJ databases">
        <title>Transcriptome assembly of Sipha flava.</title>
        <authorList>
            <person name="Scully E.D."/>
            <person name="Geib S.M."/>
            <person name="Palmer N.A."/>
            <person name="Koch K."/>
            <person name="Bradshaw J."/>
            <person name="Heng-Moss T."/>
            <person name="Sarath G."/>
        </authorList>
    </citation>
    <scope>NUCLEOTIDE SEQUENCE</scope>
</reference>
<dbReference type="GO" id="GO:0003676">
    <property type="term" value="F:nucleic acid binding"/>
    <property type="evidence" value="ECO:0007669"/>
    <property type="project" value="InterPro"/>
</dbReference>